<comment type="caution">
    <text evidence="2">The sequence shown here is derived from an EMBL/GenBank/DDBJ whole genome shotgun (WGS) entry which is preliminary data.</text>
</comment>
<sequence>MQQKWYRVGELCTLFAIHPATLRRWRAQLGMVPQVNPADRTQVFYTEEQVMALAIAHHRVAVLTQIQAGRVEALEVRVAALEARLGCDIVQ</sequence>
<dbReference type="InterPro" id="IPR000551">
    <property type="entry name" value="MerR-type_HTH_dom"/>
</dbReference>
<dbReference type="EMBL" id="BIFS01000001">
    <property type="protein sequence ID" value="GCE17566.1"/>
    <property type="molecule type" value="Genomic_DNA"/>
</dbReference>
<organism evidence="2 3">
    <name type="scientific">Dictyobacter kobayashii</name>
    <dbReference type="NCBI Taxonomy" id="2014872"/>
    <lineage>
        <taxon>Bacteria</taxon>
        <taxon>Bacillati</taxon>
        <taxon>Chloroflexota</taxon>
        <taxon>Ktedonobacteria</taxon>
        <taxon>Ktedonobacterales</taxon>
        <taxon>Dictyobacteraceae</taxon>
        <taxon>Dictyobacter</taxon>
    </lineage>
</organism>
<dbReference type="OrthoDB" id="170187at2"/>
<proteinExistence type="predicted"/>
<protein>
    <recommendedName>
        <fullName evidence="1">HTH merR-type domain-containing protein</fullName>
    </recommendedName>
</protein>
<evidence type="ECO:0000313" key="3">
    <source>
        <dbReference type="Proteomes" id="UP000287188"/>
    </source>
</evidence>
<dbReference type="GO" id="GO:0006355">
    <property type="term" value="P:regulation of DNA-templated transcription"/>
    <property type="evidence" value="ECO:0007669"/>
    <property type="project" value="InterPro"/>
</dbReference>
<accession>A0A402AEQ3</accession>
<feature type="domain" description="HTH merR-type" evidence="1">
    <location>
        <begin position="6"/>
        <end position="54"/>
    </location>
</feature>
<reference evidence="3" key="1">
    <citation type="submission" date="2018-12" db="EMBL/GenBank/DDBJ databases">
        <title>Tengunoibacter tsumagoiensis gen. nov., sp. nov., Dictyobacter kobayashii sp. nov., D. alpinus sp. nov., and D. joshuensis sp. nov. and description of Dictyobacteraceae fam. nov. within the order Ktedonobacterales isolated from Tengu-no-mugimeshi.</title>
        <authorList>
            <person name="Wang C.M."/>
            <person name="Zheng Y."/>
            <person name="Sakai Y."/>
            <person name="Toyoda A."/>
            <person name="Minakuchi Y."/>
            <person name="Abe K."/>
            <person name="Yokota A."/>
            <person name="Yabe S."/>
        </authorList>
    </citation>
    <scope>NUCLEOTIDE SEQUENCE [LARGE SCALE GENOMIC DNA]</scope>
    <source>
        <strain evidence="3">Uno11</strain>
    </source>
</reference>
<name>A0A402AEQ3_9CHLR</name>
<dbReference type="GO" id="GO:0003677">
    <property type="term" value="F:DNA binding"/>
    <property type="evidence" value="ECO:0007669"/>
    <property type="project" value="InterPro"/>
</dbReference>
<gene>
    <name evidence="2" type="ORF">KDK_13660</name>
</gene>
<dbReference type="Pfam" id="PF13411">
    <property type="entry name" value="MerR_1"/>
    <property type="match status" value="1"/>
</dbReference>
<dbReference type="SUPFAM" id="SSF46955">
    <property type="entry name" value="Putative DNA-binding domain"/>
    <property type="match status" value="1"/>
</dbReference>
<evidence type="ECO:0000313" key="2">
    <source>
        <dbReference type="EMBL" id="GCE17566.1"/>
    </source>
</evidence>
<keyword evidence="3" id="KW-1185">Reference proteome</keyword>
<dbReference type="AlphaFoldDB" id="A0A402AEQ3"/>
<dbReference type="InterPro" id="IPR009061">
    <property type="entry name" value="DNA-bd_dom_put_sf"/>
</dbReference>
<dbReference type="RefSeq" id="WP_126549229.1">
    <property type="nucleotide sequence ID" value="NZ_BIFS01000001.1"/>
</dbReference>
<evidence type="ECO:0000259" key="1">
    <source>
        <dbReference type="Pfam" id="PF13411"/>
    </source>
</evidence>
<dbReference type="Gene3D" id="1.10.1660.10">
    <property type="match status" value="1"/>
</dbReference>
<dbReference type="Proteomes" id="UP000287188">
    <property type="component" value="Unassembled WGS sequence"/>
</dbReference>